<evidence type="ECO:0000259" key="4">
    <source>
        <dbReference type="Pfam" id="PF03024"/>
    </source>
</evidence>
<evidence type="ECO:0000256" key="3">
    <source>
        <dbReference type="ARBA" id="ARBA00023157"/>
    </source>
</evidence>
<dbReference type="PANTHER" id="PTHR10517:SF28">
    <property type="entry name" value="COILIN"/>
    <property type="match status" value="1"/>
</dbReference>
<dbReference type="PANTHER" id="PTHR10517">
    <property type="entry name" value="FOLATE RECEPTOR"/>
    <property type="match status" value="1"/>
</dbReference>
<evidence type="ECO:0000313" key="5">
    <source>
        <dbReference type="EMBL" id="OQV21513.1"/>
    </source>
</evidence>
<reference evidence="6" key="1">
    <citation type="submission" date="2017-01" db="EMBL/GenBank/DDBJ databases">
        <title>Comparative genomics of anhydrobiosis in the tardigrade Hypsibius dujardini.</title>
        <authorList>
            <person name="Yoshida Y."/>
            <person name="Koutsovoulos G."/>
            <person name="Laetsch D."/>
            <person name="Stevens L."/>
            <person name="Kumar S."/>
            <person name="Horikawa D."/>
            <person name="Ishino K."/>
            <person name="Komine S."/>
            <person name="Tomita M."/>
            <person name="Blaxter M."/>
            <person name="Arakawa K."/>
        </authorList>
    </citation>
    <scope>NUCLEOTIDE SEQUENCE [LARGE SCALE GENOMIC DNA]</scope>
    <source>
        <strain evidence="6">Z151</strain>
    </source>
</reference>
<dbReference type="EMBL" id="MTYJ01000022">
    <property type="protein sequence ID" value="OQV21513.1"/>
    <property type="molecule type" value="Genomic_DNA"/>
</dbReference>
<dbReference type="InterPro" id="IPR004269">
    <property type="entry name" value="Folate_rcpt"/>
</dbReference>
<accession>A0A1W0X217</accession>
<dbReference type="InterPro" id="IPR018143">
    <property type="entry name" value="Folate_rcpt-like"/>
</dbReference>
<organism evidence="5 6">
    <name type="scientific">Hypsibius exemplaris</name>
    <name type="common">Freshwater tardigrade</name>
    <dbReference type="NCBI Taxonomy" id="2072580"/>
    <lineage>
        <taxon>Eukaryota</taxon>
        <taxon>Metazoa</taxon>
        <taxon>Ecdysozoa</taxon>
        <taxon>Tardigrada</taxon>
        <taxon>Eutardigrada</taxon>
        <taxon>Parachela</taxon>
        <taxon>Hypsibioidea</taxon>
        <taxon>Hypsibiidae</taxon>
        <taxon>Hypsibius</taxon>
    </lineage>
</organism>
<dbReference type="GO" id="GO:0009897">
    <property type="term" value="C:external side of plasma membrane"/>
    <property type="evidence" value="ECO:0007669"/>
    <property type="project" value="TreeGrafter"/>
</dbReference>
<evidence type="ECO:0000256" key="2">
    <source>
        <dbReference type="ARBA" id="ARBA00022729"/>
    </source>
</evidence>
<sequence length="220" mass="25158">MAQMEMWTVLFGWWCMVCLGPLAMLFRSVGSSYASFGDFNPTLIRPLNASHPYCSYFQNRVPLPAPELRNCSWYKKESCCRQVELDAIFKDIKPIQGADDKCQQTFNFLICWVCDPTQNSFYSSSKQKLTLCESFCDQILDACKFASFKGKALGESHDSGRRFCEDHNFVVPRDPTDRHCFSLRAYGAHLGNAAVGSHTGWSTTLPRRILFLLFSWRLIV</sequence>
<dbReference type="OrthoDB" id="5982417at2759"/>
<keyword evidence="3" id="KW-1015">Disulfide bond</keyword>
<comment type="similarity">
    <text evidence="1">Belongs to the folate receptor family.</text>
</comment>
<dbReference type="GO" id="GO:0038023">
    <property type="term" value="F:signaling receptor activity"/>
    <property type="evidence" value="ECO:0007669"/>
    <property type="project" value="TreeGrafter"/>
</dbReference>
<keyword evidence="6" id="KW-1185">Reference proteome</keyword>
<evidence type="ECO:0000256" key="1">
    <source>
        <dbReference type="ARBA" id="ARBA00007932"/>
    </source>
</evidence>
<keyword evidence="2" id="KW-0732">Signal</keyword>
<feature type="domain" description="Folate receptor-like" evidence="4">
    <location>
        <begin position="54"/>
        <end position="168"/>
    </location>
</feature>
<comment type="caution">
    <text evidence="5">The sequence shown here is derived from an EMBL/GenBank/DDBJ whole genome shotgun (WGS) entry which is preliminary data.</text>
</comment>
<dbReference type="Proteomes" id="UP000192578">
    <property type="component" value="Unassembled WGS sequence"/>
</dbReference>
<gene>
    <name evidence="5" type="ORF">BV898_04415</name>
</gene>
<proteinExistence type="inferred from homology"/>
<dbReference type="Pfam" id="PF03024">
    <property type="entry name" value="Folate_rec"/>
    <property type="match status" value="1"/>
</dbReference>
<evidence type="ECO:0000313" key="6">
    <source>
        <dbReference type="Proteomes" id="UP000192578"/>
    </source>
</evidence>
<name>A0A1W0X217_HYPEX</name>
<dbReference type="AlphaFoldDB" id="A0A1W0X217"/>
<protein>
    <recommendedName>
        <fullName evidence="4">Folate receptor-like domain-containing protein</fullName>
    </recommendedName>
</protein>